<accession>A0A1R3KSC0</accession>
<dbReference type="AlphaFoldDB" id="A0A1R3KSC0"/>
<proteinExistence type="predicted"/>
<sequence>MVMMREICSGAFPYPCSKNIYFIFPRLETILEVGGVEYNSLSQRKSSLSFPSPCLQVSGFCFTRVGRVLCLKMSFLLDERDFGLTMGSILDDD</sequence>
<evidence type="ECO:0000313" key="2">
    <source>
        <dbReference type="Proteomes" id="UP000187203"/>
    </source>
</evidence>
<name>A0A1R3KSC0_9ROSI</name>
<reference evidence="2" key="1">
    <citation type="submission" date="2013-09" db="EMBL/GenBank/DDBJ databases">
        <title>Corchorus olitorius genome sequencing.</title>
        <authorList>
            <person name="Alam M."/>
            <person name="Haque M.S."/>
            <person name="Islam M.S."/>
            <person name="Emdad E.M."/>
            <person name="Islam M.M."/>
            <person name="Ahmed B."/>
            <person name="Halim A."/>
            <person name="Hossen Q.M.M."/>
            <person name="Hossain M.Z."/>
            <person name="Ahmed R."/>
            <person name="Khan M.M."/>
            <person name="Islam R."/>
            <person name="Rashid M.M."/>
            <person name="Khan S.A."/>
            <person name="Rahman M.S."/>
            <person name="Alam M."/>
            <person name="Yahiya A.S."/>
            <person name="Khan M.S."/>
            <person name="Azam M.S."/>
            <person name="Haque T."/>
            <person name="Lashkar M.Z.H."/>
            <person name="Akhand A.I."/>
            <person name="Morshed G."/>
            <person name="Roy S."/>
            <person name="Uddin K.S."/>
            <person name="Rabeya T."/>
            <person name="Hossain A.S."/>
            <person name="Chowdhury A."/>
            <person name="Snigdha A.R."/>
            <person name="Mortoza M.S."/>
            <person name="Matin S.A."/>
            <person name="Hoque S.M.E."/>
            <person name="Islam M.K."/>
            <person name="Roy D.K."/>
            <person name="Haider R."/>
            <person name="Moosa M.M."/>
            <person name="Elias S.M."/>
            <person name="Hasan A.M."/>
            <person name="Jahan S."/>
            <person name="Shafiuddin M."/>
            <person name="Mahmood N."/>
            <person name="Shommy N.S."/>
        </authorList>
    </citation>
    <scope>NUCLEOTIDE SEQUENCE [LARGE SCALE GENOMIC DNA]</scope>
    <source>
        <strain evidence="2">cv. O-4</strain>
    </source>
</reference>
<dbReference type="EMBL" id="AWUE01012093">
    <property type="protein sequence ID" value="OMP09970.1"/>
    <property type="molecule type" value="Genomic_DNA"/>
</dbReference>
<dbReference type="Proteomes" id="UP000187203">
    <property type="component" value="Unassembled WGS sequence"/>
</dbReference>
<evidence type="ECO:0000313" key="1">
    <source>
        <dbReference type="EMBL" id="OMP09970.1"/>
    </source>
</evidence>
<comment type="caution">
    <text evidence="1">The sequence shown here is derived from an EMBL/GenBank/DDBJ whole genome shotgun (WGS) entry which is preliminary data.</text>
</comment>
<gene>
    <name evidence="1" type="ORF">COLO4_04953</name>
</gene>
<organism evidence="1 2">
    <name type="scientific">Corchorus olitorius</name>
    <dbReference type="NCBI Taxonomy" id="93759"/>
    <lineage>
        <taxon>Eukaryota</taxon>
        <taxon>Viridiplantae</taxon>
        <taxon>Streptophyta</taxon>
        <taxon>Embryophyta</taxon>
        <taxon>Tracheophyta</taxon>
        <taxon>Spermatophyta</taxon>
        <taxon>Magnoliopsida</taxon>
        <taxon>eudicotyledons</taxon>
        <taxon>Gunneridae</taxon>
        <taxon>Pentapetalae</taxon>
        <taxon>rosids</taxon>
        <taxon>malvids</taxon>
        <taxon>Malvales</taxon>
        <taxon>Malvaceae</taxon>
        <taxon>Grewioideae</taxon>
        <taxon>Apeibeae</taxon>
        <taxon>Corchorus</taxon>
    </lineage>
</organism>
<protein>
    <submittedName>
        <fullName evidence="1">Disease resistance protein RGA4-like protein</fullName>
    </submittedName>
</protein>
<keyword evidence="2" id="KW-1185">Reference proteome</keyword>